<evidence type="ECO:0000313" key="1">
    <source>
        <dbReference type="EMBL" id="KAB1251084.1"/>
    </source>
</evidence>
<evidence type="ECO:0000313" key="2">
    <source>
        <dbReference type="Proteomes" id="UP000299084"/>
    </source>
</evidence>
<dbReference type="Proteomes" id="UP000299084">
    <property type="component" value="Unassembled WGS sequence"/>
</dbReference>
<organism evidence="1 2">
    <name type="scientific">Camelus dromedarius</name>
    <name type="common">Dromedary</name>
    <name type="synonym">Arabian camel</name>
    <dbReference type="NCBI Taxonomy" id="9838"/>
    <lineage>
        <taxon>Eukaryota</taxon>
        <taxon>Metazoa</taxon>
        <taxon>Chordata</taxon>
        <taxon>Craniata</taxon>
        <taxon>Vertebrata</taxon>
        <taxon>Euteleostomi</taxon>
        <taxon>Mammalia</taxon>
        <taxon>Eutheria</taxon>
        <taxon>Laurasiatheria</taxon>
        <taxon>Artiodactyla</taxon>
        <taxon>Tylopoda</taxon>
        <taxon>Camelidae</taxon>
        <taxon>Camelus</taxon>
    </lineage>
</organism>
<proteinExistence type="predicted"/>
<protein>
    <submittedName>
        <fullName evidence="1">Uncharacterized protein</fullName>
    </submittedName>
</protein>
<accession>A0A5N4BXC2</accession>
<name>A0A5N4BXC2_CAMDR</name>
<keyword evidence="2" id="KW-1185">Reference proteome</keyword>
<sequence length="113" mass="12276">MDVQQCSPSPQCLVVQATSPLWCAAKSSESACQFMIAPLGHIPSAPQRRDRASALPLEELTGVCELPEHRSSPHTPDLMPILATAHLIYFEAHQPEPHDSPFPTEIPICPSSP</sequence>
<reference evidence="1 2" key="1">
    <citation type="journal article" date="2019" name="Mol. Ecol. Resour.">
        <title>Improving Illumina assemblies with Hi-C and long reads: an example with the North African dromedary.</title>
        <authorList>
            <person name="Elbers J.P."/>
            <person name="Rogers M.F."/>
            <person name="Perelman P.L."/>
            <person name="Proskuryakova A.A."/>
            <person name="Serdyukova N.A."/>
            <person name="Johnson W.E."/>
            <person name="Horin P."/>
            <person name="Corander J."/>
            <person name="Murphy D."/>
            <person name="Burger P.A."/>
        </authorList>
    </citation>
    <scope>NUCLEOTIDE SEQUENCE [LARGE SCALE GENOMIC DNA]</scope>
    <source>
        <strain evidence="1">Drom800</strain>
        <tissue evidence="1">Blood</tissue>
    </source>
</reference>
<comment type="caution">
    <text evidence="1">The sequence shown here is derived from an EMBL/GenBank/DDBJ whole genome shotgun (WGS) entry which is preliminary data.</text>
</comment>
<dbReference type="EMBL" id="JWIN03020123">
    <property type="protein sequence ID" value="KAB1251084.1"/>
    <property type="molecule type" value="Genomic_DNA"/>
</dbReference>
<dbReference type="AlphaFoldDB" id="A0A5N4BXC2"/>
<gene>
    <name evidence="1" type="ORF">Cadr_000031258</name>
</gene>